<dbReference type="SUPFAM" id="SSF46934">
    <property type="entry name" value="UBA-like"/>
    <property type="match status" value="1"/>
</dbReference>
<comment type="caution">
    <text evidence="1">The sequence shown here is derived from an EMBL/GenBank/DDBJ whole genome shotgun (WGS) entry which is preliminary data.</text>
</comment>
<dbReference type="Proteomes" id="UP001516400">
    <property type="component" value="Unassembled WGS sequence"/>
</dbReference>
<dbReference type="InterPro" id="IPR047878">
    <property type="entry name" value="UBL7_UBA"/>
</dbReference>
<reference evidence="1 2" key="1">
    <citation type="journal article" date="2021" name="BMC Biol.">
        <title>Horizontally acquired antibacterial genes associated with adaptive radiation of ladybird beetles.</title>
        <authorList>
            <person name="Li H.S."/>
            <person name="Tang X.F."/>
            <person name="Huang Y.H."/>
            <person name="Xu Z.Y."/>
            <person name="Chen M.L."/>
            <person name="Du X.Y."/>
            <person name="Qiu B.Y."/>
            <person name="Chen P.T."/>
            <person name="Zhang W."/>
            <person name="Slipinski A."/>
            <person name="Escalona H.E."/>
            <person name="Waterhouse R.M."/>
            <person name="Zwick A."/>
            <person name="Pang H."/>
        </authorList>
    </citation>
    <scope>NUCLEOTIDE SEQUENCE [LARGE SCALE GENOMIC DNA]</scope>
    <source>
        <strain evidence="1">SYSU2018</strain>
    </source>
</reference>
<evidence type="ECO:0000313" key="2">
    <source>
        <dbReference type="Proteomes" id="UP001516400"/>
    </source>
</evidence>
<dbReference type="CDD" id="cd14326">
    <property type="entry name" value="UBA_UBL7"/>
    <property type="match status" value="1"/>
</dbReference>
<sequence length="235" mass="26988">MFEDYNDAYINYNLKKIIVNTLKPEIIKKLIIAIPELLKDKIAYSLIKDPFLFGTILKPCVLKNHIEKHPSLLLALDYILKKILKESDKNRIRPYVHLSDEDFSESDDIEIDYTDHVLGNTNVSYDPITITQLANAIQNANRNNLEMNEHEQEDIDMFQLPLFHDRVFENAMLNVLQNRNTIEQQQGPSNIGLTSQLRQMHELGLTDDLLNFRALGVAGGDMQEAVELILNGIID</sequence>
<name>A0ABD2NIC0_9CUCU</name>
<dbReference type="InterPro" id="IPR009060">
    <property type="entry name" value="UBA-like_sf"/>
</dbReference>
<dbReference type="Gene3D" id="1.10.8.10">
    <property type="entry name" value="DNA helicase RuvA subunit, C-terminal domain"/>
    <property type="match status" value="1"/>
</dbReference>
<protein>
    <recommendedName>
        <fullName evidence="3">UBA domain-containing protein</fullName>
    </recommendedName>
</protein>
<gene>
    <name evidence="1" type="ORF">HHI36_013504</name>
</gene>
<organism evidence="1 2">
    <name type="scientific">Cryptolaemus montrouzieri</name>
    <dbReference type="NCBI Taxonomy" id="559131"/>
    <lineage>
        <taxon>Eukaryota</taxon>
        <taxon>Metazoa</taxon>
        <taxon>Ecdysozoa</taxon>
        <taxon>Arthropoda</taxon>
        <taxon>Hexapoda</taxon>
        <taxon>Insecta</taxon>
        <taxon>Pterygota</taxon>
        <taxon>Neoptera</taxon>
        <taxon>Endopterygota</taxon>
        <taxon>Coleoptera</taxon>
        <taxon>Polyphaga</taxon>
        <taxon>Cucujiformia</taxon>
        <taxon>Coccinelloidea</taxon>
        <taxon>Coccinellidae</taxon>
        <taxon>Scymninae</taxon>
        <taxon>Scymnini</taxon>
        <taxon>Cryptolaemus</taxon>
    </lineage>
</organism>
<evidence type="ECO:0000313" key="1">
    <source>
        <dbReference type="EMBL" id="KAL3278162.1"/>
    </source>
</evidence>
<proteinExistence type="predicted"/>
<dbReference type="AlphaFoldDB" id="A0ABD2NIC0"/>
<evidence type="ECO:0008006" key="3">
    <source>
        <dbReference type="Google" id="ProtNLM"/>
    </source>
</evidence>
<keyword evidence="2" id="KW-1185">Reference proteome</keyword>
<dbReference type="EMBL" id="JABFTP020000103">
    <property type="protein sequence ID" value="KAL3278162.1"/>
    <property type="molecule type" value="Genomic_DNA"/>
</dbReference>
<accession>A0ABD2NIC0</accession>